<accession>A0AAW9SNF5</accession>
<evidence type="ECO:0000313" key="3">
    <source>
        <dbReference type="Proteomes" id="UP001428774"/>
    </source>
</evidence>
<evidence type="ECO:0008006" key="4">
    <source>
        <dbReference type="Google" id="ProtNLM"/>
    </source>
</evidence>
<keyword evidence="3" id="KW-1185">Reference proteome</keyword>
<keyword evidence="1" id="KW-1133">Transmembrane helix</keyword>
<keyword evidence="1" id="KW-0472">Membrane</keyword>
<proteinExistence type="predicted"/>
<feature type="transmembrane region" description="Helical" evidence="1">
    <location>
        <begin position="207"/>
        <end position="228"/>
    </location>
</feature>
<evidence type="ECO:0000313" key="2">
    <source>
        <dbReference type="EMBL" id="MEN9062076.1"/>
    </source>
</evidence>
<reference evidence="2 3" key="1">
    <citation type="submission" date="2024-05" db="EMBL/GenBank/DDBJ databases">
        <title>Genome sequence of Ponticoccus litoralis KCCM 90028.</title>
        <authorList>
            <person name="Kim J.M."/>
            <person name="Lee J.K."/>
            <person name="Choi B.J."/>
            <person name="Bayburt H."/>
            <person name="Baek J.H."/>
            <person name="Jeon C.O."/>
        </authorList>
    </citation>
    <scope>NUCLEOTIDE SEQUENCE [LARGE SCALE GENOMIC DNA]</scope>
    <source>
        <strain evidence="2 3">KCCM 90028</strain>
    </source>
</reference>
<dbReference type="EMBL" id="JBDNCH010000002">
    <property type="protein sequence ID" value="MEN9062076.1"/>
    <property type="molecule type" value="Genomic_DNA"/>
</dbReference>
<keyword evidence="1" id="KW-0812">Transmembrane</keyword>
<feature type="transmembrane region" description="Helical" evidence="1">
    <location>
        <begin position="181"/>
        <end position="200"/>
    </location>
</feature>
<dbReference type="Proteomes" id="UP001428774">
    <property type="component" value="Unassembled WGS sequence"/>
</dbReference>
<organism evidence="2 3">
    <name type="scientific">Ponticoccus litoralis</name>
    <dbReference type="NCBI Taxonomy" id="422297"/>
    <lineage>
        <taxon>Bacteria</taxon>
        <taxon>Pseudomonadati</taxon>
        <taxon>Pseudomonadota</taxon>
        <taxon>Alphaproteobacteria</taxon>
        <taxon>Rhodobacterales</taxon>
        <taxon>Roseobacteraceae</taxon>
        <taxon>Ponticoccus</taxon>
    </lineage>
</organism>
<gene>
    <name evidence="2" type="ORF">ABFB10_14815</name>
</gene>
<sequence length="253" mass="28007">MITVAIALTFVGGTLLLAWVVYFAMRRIAGDRTTDETQTLAGSVIIRVASLHGLILALVFAQELVDYHDLQDNLVQEATAIADIYNDIWRYDPRVADAVQADLRRYTHTVIEDEWQALARDQRLSGEGWALRESIYLAVLDLEPATARQQSLRSHMVTQVQQIATLRQARENTALHAVSPLFWVAAVAGVVLVTVPYFTYAPSGLHLMLLSVYGTFSGLVMFTIFAFADPFRSPGALEPAPFERLLETEIGGG</sequence>
<evidence type="ECO:0000256" key="1">
    <source>
        <dbReference type="SAM" id="Phobius"/>
    </source>
</evidence>
<dbReference type="Pfam" id="PF14023">
    <property type="entry name" value="Bestrophin-like"/>
    <property type="match status" value="1"/>
</dbReference>
<dbReference type="InterPro" id="IPR025333">
    <property type="entry name" value="DUF4239"/>
</dbReference>
<feature type="transmembrane region" description="Helical" evidence="1">
    <location>
        <begin position="6"/>
        <end position="24"/>
    </location>
</feature>
<comment type="caution">
    <text evidence="2">The sequence shown here is derived from an EMBL/GenBank/DDBJ whole genome shotgun (WGS) entry which is preliminary data.</text>
</comment>
<protein>
    <recommendedName>
        <fullName evidence="4">DUF4239 domain-containing protein</fullName>
    </recommendedName>
</protein>
<dbReference type="AlphaFoldDB" id="A0AAW9SNF5"/>
<name>A0AAW9SNF5_9RHOB</name>
<dbReference type="RefSeq" id="WP_347167084.1">
    <property type="nucleotide sequence ID" value="NZ_JBDNCH010000002.1"/>
</dbReference>